<evidence type="ECO:0000313" key="2">
    <source>
        <dbReference type="EMBL" id="QHN37912.1"/>
    </source>
</evidence>
<proteinExistence type="predicted"/>
<dbReference type="InterPro" id="IPR011051">
    <property type="entry name" value="RmlC_Cupin_sf"/>
</dbReference>
<protein>
    <submittedName>
        <fullName evidence="2">Cupin domain-containing protein</fullName>
    </submittedName>
</protein>
<evidence type="ECO:0000259" key="1">
    <source>
        <dbReference type="Pfam" id="PF07883"/>
    </source>
</evidence>
<dbReference type="InterPro" id="IPR013096">
    <property type="entry name" value="Cupin_2"/>
</dbReference>
<reference evidence="2" key="1">
    <citation type="journal article" date="2021" name="Nat. Microbiol.">
        <title>Cocultivation of an ultrasmall environmental parasitic bacterium with lytic ability against bacteria associated with wastewater foams.</title>
        <authorList>
            <person name="Batinovic S."/>
            <person name="Rose J.J.A."/>
            <person name="Ratcliffe J."/>
            <person name="Seviour R.J."/>
            <person name="Petrovski S."/>
        </authorList>
    </citation>
    <scope>NUCLEOTIDE SEQUENCE</scope>
    <source>
        <strain evidence="2">CON44</strain>
    </source>
</reference>
<dbReference type="RefSeq" id="WP_005192338.1">
    <property type="nucleotide sequence ID" value="NZ_CP045804.1"/>
</dbReference>
<dbReference type="SUPFAM" id="SSF51182">
    <property type="entry name" value="RmlC-like cupins"/>
    <property type="match status" value="1"/>
</dbReference>
<name>A0A857LHR8_9ACTN</name>
<accession>A0A857LHR8</accession>
<dbReference type="EMBL" id="CP045810">
    <property type="protein sequence ID" value="QHN37912.1"/>
    <property type="molecule type" value="Genomic_DNA"/>
</dbReference>
<dbReference type="Gene3D" id="2.60.120.10">
    <property type="entry name" value="Jelly Rolls"/>
    <property type="match status" value="1"/>
</dbReference>
<gene>
    <name evidence="2" type="ORF">GII30_00790</name>
</gene>
<dbReference type="AlphaFoldDB" id="A0A857LHR8"/>
<feature type="domain" description="Cupin type-2" evidence="1">
    <location>
        <begin position="36"/>
        <end position="100"/>
    </location>
</feature>
<dbReference type="InterPro" id="IPR014710">
    <property type="entry name" value="RmlC-like_jellyroll"/>
</dbReference>
<dbReference type="Pfam" id="PF07883">
    <property type="entry name" value="Cupin_2"/>
    <property type="match status" value="1"/>
</dbReference>
<organism evidence="2">
    <name type="scientific">Gordonia amarae</name>
    <dbReference type="NCBI Taxonomy" id="36821"/>
    <lineage>
        <taxon>Bacteria</taxon>
        <taxon>Bacillati</taxon>
        <taxon>Actinomycetota</taxon>
        <taxon>Actinomycetes</taxon>
        <taxon>Mycobacteriales</taxon>
        <taxon>Gordoniaceae</taxon>
        <taxon>Gordonia</taxon>
    </lineage>
</organism>
<sequence length="124" mass="13009">MPVFTMADARPFQLHGARFESVVAPSAGSAELCAWRTTVAPGTTGQPHIVNHEEVFLVLAGTPTMTLDGTPTRLAPGSVVFVPAGSSVRLDNDADEEAQLWVTTVVGLTASTPAGDRIVPPWTL</sequence>